<feature type="compositionally biased region" description="Basic residues" evidence="7">
    <location>
        <begin position="17"/>
        <end position="26"/>
    </location>
</feature>
<dbReference type="InterPro" id="IPR000719">
    <property type="entry name" value="Prot_kinase_dom"/>
</dbReference>
<feature type="binding site" evidence="6">
    <location>
        <position position="129"/>
    </location>
    <ligand>
        <name>ATP</name>
        <dbReference type="ChEBI" id="CHEBI:30616"/>
    </ligand>
</feature>
<dbReference type="PROSITE" id="PS00107">
    <property type="entry name" value="PROTEIN_KINASE_ATP"/>
    <property type="match status" value="1"/>
</dbReference>
<keyword evidence="5 6" id="KW-0067">ATP-binding</keyword>
<dbReference type="PROSITE" id="PS00109">
    <property type="entry name" value="PROTEIN_KINASE_TYR"/>
    <property type="match status" value="1"/>
</dbReference>
<evidence type="ECO:0000256" key="2">
    <source>
        <dbReference type="ARBA" id="ARBA00022679"/>
    </source>
</evidence>
<feature type="region of interest" description="Disordered" evidence="7">
    <location>
        <begin position="399"/>
        <end position="418"/>
    </location>
</feature>
<dbReference type="KEGG" id="vde:111243659"/>
<accession>A0A7M7J2H3</accession>
<keyword evidence="3 6" id="KW-0547">Nucleotide-binding</keyword>
<evidence type="ECO:0000259" key="8">
    <source>
        <dbReference type="PROSITE" id="PS50011"/>
    </source>
</evidence>
<evidence type="ECO:0000256" key="7">
    <source>
        <dbReference type="SAM" id="MobiDB-lite"/>
    </source>
</evidence>
<dbReference type="GeneID" id="111243659"/>
<evidence type="ECO:0000256" key="3">
    <source>
        <dbReference type="ARBA" id="ARBA00022741"/>
    </source>
</evidence>
<dbReference type="PROSITE" id="PS50011">
    <property type="entry name" value="PROTEIN_KINASE_DOM"/>
    <property type="match status" value="1"/>
</dbReference>
<dbReference type="PANTHER" id="PTHR24351">
    <property type="entry name" value="RIBOSOMAL PROTEIN S6 KINASE"/>
    <property type="match status" value="1"/>
</dbReference>
<reference evidence="9" key="1">
    <citation type="submission" date="2021-01" db="UniProtKB">
        <authorList>
            <consortium name="EnsemblMetazoa"/>
        </authorList>
    </citation>
    <scope>IDENTIFICATION</scope>
</reference>
<dbReference type="OrthoDB" id="6494372at2759"/>
<keyword evidence="4" id="KW-0418">Kinase</keyword>
<feature type="region of interest" description="Disordered" evidence="7">
    <location>
        <begin position="1"/>
        <end position="34"/>
    </location>
</feature>
<proteinExistence type="predicted"/>
<dbReference type="Proteomes" id="UP000594260">
    <property type="component" value="Unplaced"/>
</dbReference>
<keyword evidence="2" id="KW-0808">Transferase</keyword>
<evidence type="ECO:0000256" key="6">
    <source>
        <dbReference type="PROSITE-ProRule" id="PRU10141"/>
    </source>
</evidence>
<evidence type="ECO:0000313" key="9">
    <source>
        <dbReference type="EnsemblMetazoa" id="XP_022645262"/>
    </source>
</evidence>
<dbReference type="InterPro" id="IPR011009">
    <property type="entry name" value="Kinase-like_dom_sf"/>
</dbReference>
<organism evidence="9 10">
    <name type="scientific">Varroa destructor</name>
    <name type="common">Honeybee mite</name>
    <dbReference type="NCBI Taxonomy" id="109461"/>
    <lineage>
        <taxon>Eukaryota</taxon>
        <taxon>Metazoa</taxon>
        <taxon>Ecdysozoa</taxon>
        <taxon>Arthropoda</taxon>
        <taxon>Chelicerata</taxon>
        <taxon>Arachnida</taxon>
        <taxon>Acari</taxon>
        <taxon>Parasitiformes</taxon>
        <taxon>Mesostigmata</taxon>
        <taxon>Gamasina</taxon>
        <taxon>Dermanyssoidea</taxon>
        <taxon>Varroidae</taxon>
        <taxon>Varroa</taxon>
    </lineage>
</organism>
<keyword evidence="10" id="KW-1185">Reference proteome</keyword>
<evidence type="ECO:0000256" key="1">
    <source>
        <dbReference type="ARBA" id="ARBA00022527"/>
    </source>
</evidence>
<protein>
    <recommendedName>
        <fullName evidence="8">Protein kinase domain-containing protein</fullName>
    </recommendedName>
</protein>
<dbReference type="SUPFAM" id="SSF56112">
    <property type="entry name" value="Protein kinase-like (PK-like)"/>
    <property type="match status" value="1"/>
</dbReference>
<dbReference type="EnsemblMetazoa" id="XM_022789527">
    <property type="protein sequence ID" value="XP_022645262"/>
    <property type="gene ID" value="LOC111243659"/>
</dbReference>
<feature type="domain" description="Protein kinase" evidence="8">
    <location>
        <begin position="102"/>
        <end position="383"/>
    </location>
</feature>
<keyword evidence="1" id="KW-0723">Serine/threonine-protein kinase</keyword>
<dbReference type="InterPro" id="IPR008266">
    <property type="entry name" value="Tyr_kinase_AS"/>
</dbReference>
<dbReference type="GO" id="GO:0004674">
    <property type="term" value="F:protein serine/threonine kinase activity"/>
    <property type="evidence" value="ECO:0007669"/>
    <property type="project" value="UniProtKB-KW"/>
</dbReference>
<dbReference type="InParanoid" id="A0A7M7J2H3"/>
<dbReference type="InterPro" id="IPR017441">
    <property type="entry name" value="Protein_kinase_ATP_BS"/>
</dbReference>
<dbReference type="Gene3D" id="1.10.510.10">
    <property type="entry name" value="Transferase(Phosphotransferase) domain 1"/>
    <property type="match status" value="1"/>
</dbReference>
<dbReference type="AlphaFoldDB" id="A0A7M7J2H3"/>
<dbReference type="GO" id="GO:0005524">
    <property type="term" value="F:ATP binding"/>
    <property type="evidence" value="ECO:0007669"/>
    <property type="project" value="UniProtKB-UniRule"/>
</dbReference>
<name>A0A7M7J2H3_VARDE</name>
<dbReference type="Pfam" id="PF00069">
    <property type="entry name" value="Pkinase"/>
    <property type="match status" value="1"/>
</dbReference>
<dbReference type="RefSeq" id="XP_022645262.1">
    <property type="nucleotide sequence ID" value="XM_022789527.1"/>
</dbReference>
<evidence type="ECO:0000313" key="10">
    <source>
        <dbReference type="Proteomes" id="UP000594260"/>
    </source>
</evidence>
<sequence>MSVENTRTDVLVPNPRTVRKSRKGTIRSRESYDESQVKCGKQKYVSRAETHTATKAKTEQPAEPQIEDEPILIPEVGTVVPDSFWMNPLCKKAVVFKVCHIIQIGEAIGQGSFGTVFKISIGRETAALKCVQKSTATQDQQRELSKVKCEFSVWRAVSEHPNVVSLIGFLQTDRNWCFVMEFAPLGSLSHYLKDTGGPLEIDQSRRLAAQLAHAIHCVHEMGFLHRDVSCSNILLVKSTTHPKMLDAKLTDFGLSIKGQTSSSRCGSLAYMSPEVLERSPYATDADWWSYGIVVYCMFVGRTPLSVYAKKKHIELSSLSREMRYELAKNVTIHITRQLNAEQRAFLIDILRDNPVERLGVWRFSHSDGRVSDTLEPFRRHKFLAGFDWANLDAVGTKLKQQQRQGRSGPLDSKEDLQLPSLEERLQSAACSPKLKFPHDRSLSD</sequence>
<evidence type="ECO:0000256" key="5">
    <source>
        <dbReference type="ARBA" id="ARBA00022840"/>
    </source>
</evidence>
<evidence type="ECO:0000256" key="4">
    <source>
        <dbReference type="ARBA" id="ARBA00022777"/>
    </source>
</evidence>